<keyword evidence="2" id="KW-0378">Hydrolase</keyword>
<dbReference type="SFLD" id="SFLDG01133">
    <property type="entry name" value="C1.5.4:_Enolase-phosphatase_Li"/>
    <property type="match status" value="1"/>
</dbReference>
<evidence type="ECO:0000256" key="3">
    <source>
        <dbReference type="ARBA" id="ARBA00023167"/>
    </source>
</evidence>
<dbReference type="Gene3D" id="1.10.720.60">
    <property type="match status" value="1"/>
</dbReference>
<dbReference type="SUPFAM" id="SSF56784">
    <property type="entry name" value="HAD-like"/>
    <property type="match status" value="1"/>
</dbReference>
<evidence type="ECO:0000313" key="5">
    <source>
        <dbReference type="Proteomes" id="UP000288716"/>
    </source>
</evidence>
<dbReference type="VEuPathDB" id="VectorBase:LDEU002470"/>
<dbReference type="PANTHER" id="PTHR20371">
    <property type="entry name" value="ENOLASE-PHOSPHATASE E1"/>
    <property type="match status" value="1"/>
</dbReference>
<accession>A0A443SPV9</accession>
<protein>
    <submittedName>
        <fullName evidence="4">Enolase-phosphatase E1-like protein</fullName>
    </submittedName>
</protein>
<dbReference type="GO" id="GO:0000287">
    <property type="term" value="F:magnesium ion binding"/>
    <property type="evidence" value="ECO:0007669"/>
    <property type="project" value="InterPro"/>
</dbReference>
<evidence type="ECO:0000256" key="1">
    <source>
        <dbReference type="ARBA" id="ARBA00022605"/>
    </source>
</evidence>
<dbReference type="SFLD" id="SFLDG01129">
    <property type="entry name" value="C1.5:_HAD__Beta-PGM__Phosphata"/>
    <property type="match status" value="1"/>
</dbReference>
<proteinExistence type="predicted"/>
<keyword evidence="3" id="KW-0486">Methionine biosynthesis</keyword>
<dbReference type="PANTHER" id="PTHR20371:SF1">
    <property type="entry name" value="ENOLASE-PHOSPHATASE E1"/>
    <property type="match status" value="1"/>
</dbReference>
<name>A0A443SPV9_9ACAR</name>
<dbReference type="InterPro" id="IPR023943">
    <property type="entry name" value="Enolase-ppase_E1"/>
</dbReference>
<dbReference type="Gene3D" id="3.40.50.1000">
    <property type="entry name" value="HAD superfamily/HAD-like"/>
    <property type="match status" value="1"/>
</dbReference>
<comment type="caution">
    <text evidence="4">The sequence shown here is derived from an EMBL/GenBank/DDBJ whole genome shotgun (WGS) entry which is preliminary data.</text>
</comment>
<dbReference type="GO" id="GO:0043874">
    <property type="term" value="F:acireductone synthase activity"/>
    <property type="evidence" value="ECO:0007669"/>
    <property type="project" value="InterPro"/>
</dbReference>
<sequence>MRVKIKKPKAVLLDIEGTITAIDFVRITLFSFVRENLEEYLQNYWLNDEMKADIRLLRDEAIAMKKNNVDIPLIVDELANDDEIKASIVKNVLWQMDRNLKSTSLKQLQGHIWRVGFENGLLKGHFFDDVLTMLPQWKHSLGITFYIYSSGSVESQKLLMAHTVSGELQSVSAVSVRLEYRGKSYFDTKVGAKIDSQSYANILNEIQLNGDDVLFMTDIPTEADAASKCGINCILVVREGNAPLDEETLTRFKTLRSFEELDFV</sequence>
<dbReference type="AlphaFoldDB" id="A0A443SPV9"/>
<dbReference type="SFLD" id="SFLDS00003">
    <property type="entry name" value="Haloacid_Dehalogenase"/>
    <property type="match status" value="1"/>
</dbReference>
<dbReference type="EMBL" id="NCKV01000854">
    <property type="protein sequence ID" value="RWS29568.1"/>
    <property type="molecule type" value="Genomic_DNA"/>
</dbReference>
<reference evidence="4 5" key="1">
    <citation type="journal article" date="2018" name="Gigascience">
        <title>Genomes of trombidid mites reveal novel predicted allergens and laterally-transferred genes associated with secondary metabolism.</title>
        <authorList>
            <person name="Dong X."/>
            <person name="Chaisiri K."/>
            <person name="Xia D."/>
            <person name="Armstrong S.D."/>
            <person name="Fang Y."/>
            <person name="Donnelly M.J."/>
            <person name="Kadowaki T."/>
            <person name="McGarry J.W."/>
            <person name="Darby A.C."/>
            <person name="Makepeace B.L."/>
        </authorList>
    </citation>
    <scope>NUCLEOTIDE SEQUENCE [LARGE SCALE GENOMIC DNA]</scope>
    <source>
        <strain evidence="4">UoL-UT</strain>
    </source>
</reference>
<dbReference type="InterPro" id="IPR036412">
    <property type="entry name" value="HAD-like_sf"/>
</dbReference>
<dbReference type="InterPro" id="IPR023214">
    <property type="entry name" value="HAD_sf"/>
</dbReference>
<evidence type="ECO:0000256" key="2">
    <source>
        <dbReference type="ARBA" id="ARBA00022801"/>
    </source>
</evidence>
<dbReference type="NCBIfam" id="TIGR01691">
    <property type="entry name" value="enolase-ppase"/>
    <property type="match status" value="1"/>
</dbReference>
<dbReference type="Proteomes" id="UP000288716">
    <property type="component" value="Unassembled WGS sequence"/>
</dbReference>
<keyword evidence="1" id="KW-0028">Amino-acid biosynthesis</keyword>
<gene>
    <name evidence="4" type="ORF">B4U80_00913</name>
</gene>
<dbReference type="OrthoDB" id="272500at2759"/>
<dbReference type="GO" id="GO:0019509">
    <property type="term" value="P:L-methionine salvage from methylthioadenosine"/>
    <property type="evidence" value="ECO:0007669"/>
    <property type="project" value="InterPro"/>
</dbReference>
<dbReference type="STRING" id="299467.A0A443SPV9"/>
<keyword evidence="5" id="KW-1185">Reference proteome</keyword>
<organism evidence="4 5">
    <name type="scientific">Leptotrombidium deliense</name>
    <dbReference type="NCBI Taxonomy" id="299467"/>
    <lineage>
        <taxon>Eukaryota</taxon>
        <taxon>Metazoa</taxon>
        <taxon>Ecdysozoa</taxon>
        <taxon>Arthropoda</taxon>
        <taxon>Chelicerata</taxon>
        <taxon>Arachnida</taxon>
        <taxon>Acari</taxon>
        <taxon>Acariformes</taxon>
        <taxon>Trombidiformes</taxon>
        <taxon>Prostigmata</taxon>
        <taxon>Anystina</taxon>
        <taxon>Parasitengona</taxon>
        <taxon>Trombiculoidea</taxon>
        <taxon>Trombiculidae</taxon>
        <taxon>Leptotrombidium</taxon>
    </lineage>
</organism>
<evidence type="ECO:0000313" key="4">
    <source>
        <dbReference type="EMBL" id="RWS29568.1"/>
    </source>
</evidence>